<comment type="caution">
    <text evidence="7">The sequence shown here is derived from an EMBL/GenBank/DDBJ whole genome shotgun (WGS) entry which is preliminary data.</text>
</comment>
<dbReference type="InterPro" id="IPR012292">
    <property type="entry name" value="Globin/Proto"/>
</dbReference>
<proteinExistence type="inferred from homology"/>
<dbReference type="Proteomes" id="UP000218887">
    <property type="component" value="Unassembled WGS sequence"/>
</dbReference>
<name>A0A2A2IB08_9BACI</name>
<evidence type="ECO:0000256" key="1">
    <source>
        <dbReference type="ARBA" id="ARBA00001971"/>
    </source>
</evidence>
<dbReference type="EMBL" id="NPOA01000008">
    <property type="protein sequence ID" value="PAV29181.1"/>
    <property type="molecule type" value="Genomic_DNA"/>
</dbReference>
<sequence length="126" mass="14753">MTHSGTIFESIGGFDSIDRLVTAFYKRVGQHPKLIPIFPEDLTETARKQRLFLTQFFGGPKLYQEDRGHPMMRRRHLPFPITPQRRDAWLECMGEALIEAEIEEPYRTAIFERLTMTANHMMNTPE</sequence>
<keyword evidence="2" id="KW-0813">Transport</keyword>
<evidence type="ECO:0000313" key="7">
    <source>
        <dbReference type="EMBL" id="PAV29181.1"/>
    </source>
</evidence>
<keyword evidence="8" id="KW-1185">Reference proteome</keyword>
<dbReference type="Pfam" id="PF01152">
    <property type="entry name" value="Bac_globin"/>
    <property type="match status" value="1"/>
</dbReference>
<evidence type="ECO:0000256" key="4">
    <source>
        <dbReference type="ARBA" id="ARBA00022723"/>
    </source>
</evidence>
<dbReference type="GO" id="GO:0019825">
    <property type="term" value="F:oxygen binding"/>
    <property type="evidence" value="ECO:0007669"/>
    <property type="project" value="InterPro"/>
</dbReference>
<dbReference type="PANTHER" id="PTHR47366">
    <property type="entry name" value="TWO-ON-TWO HEMOGLOBIN-3"/>
    <property type="match status" value="1"/>
</dbReference>
<evidence type="ECO:0000256" key="5">
    <source>
        <dbReference type="ARBA" id="ARBA00023004"/>
    </source>
</evidence>
<dbReference type="InterPro" id="IPR009050">
    <property type="entry name" value="Globin-like_sf"/>
</dbReference>
<dbReference type="AlphaFoldDB" id="A0A2A2IB08"/>
<dbReference type="PANTHER" id="PTHR47366:SF1">
    <property type="entry name" value="TWO-ON-TWO HEMOGLOBIN-3"/>
    <property type="match status" value="1"/>
</dbReference>
<organism evidence="7 8">
    <name type="scientific">Virgibacillus profundi</name>
    <dbReference type="NCBI Taxonomy" id="2024555"/>
    <lineage>
        <taxon>Bacteria</taxon>
        <taxon>Bacillati</taxon>
        <taxon>Bacillota</taxon>
        <taxon>Bacilli</taxon>
        <taxon>Bacillales</taxon>
        <taxon>Bacillaceae</taxon>
        <taxon>Virgibacillus</taxon>
    </lineage>
</organism>
<dbReference type="InterPro" id="IPR044203">
    <property type="entry name" value="GlbO/GLB3-like"/>
</dbReference>
<dbReference type="GO" id="GO:0005344">
    <property type="term" value="F:oxygen carrier activity"/>
    <property type="evidence" value="ECO:0007669"/>
    <property type="project" value="InterPro"/>
</dbReference>
<gene>
    <name evidence="7" type="ORF">CIL05_12345</name>
</gene>
<keyword evidence="4" id="KW-0479">Metal-binding</keyword>
<accession>A0A2A2IB08</accession>
<evidence type="ECO:0000256" key="6">
    <source>
        <dbReference type="ARBA" id="ARBA00034496"/>
    </source>
</evidence>
<dbReference type="RefSeq" id="WP_095655853.1">
    <property type="nucleotide sequence ID" value="NZ_NPOA01000008.1"/>
</dbReference>
<comment type="cofactor">
    <cofactor evidence="1">
        <name>heme</name>
        <dbReference type="ChEBI" id="CHEBI:30413"/>
    </cofactor>
</comment>
<dbReference type="SUPFAM" id="SSF46458">
    <property type="entry name" value="Globin-like"/>
    <property type="match status" value="1"/>
</dbReference>
<protein>
    <submittedName>
        <fullName evidence="7">Globin</fullName>
    </submittedName>
</protein>
<evidence type="ECO:0000256" key="3">
    <source>
        <dbReference type="ARBA" id="ARBA00022617"/>
    </source>
</evidence>
<dbReference type="InterPro" id="IPR001486">
    <property type="entry name" value="Hemoglobin_trunc"/>
</dbReference>
<evidence type="ECO:0000313" key="8">
    <source>
        <dbReference type="Proteomes" id="UP000218887"/>
    </source>
</evidence>
<dbReference type="FunFam" id="1.10.490.10:FF:000004">
    <property type="entry name" value="Group 2 hemoglobin yjbI"/>
    <property type="match status" value="1"/>
</dbReference>
<dbReference type="GO" id="GO:0020037">
    <property type="term" value="F:heme binding"/>
    <property type="evidence" value="ECO:0007669"/>
    <property type="project" value="InterPro"/>
</dbReference>
<reference evidence="7 8" key="1">
    <citation type="submission" date="2017-08" db="EMBL/GenBank/DDBJ databases">
        <title>Virgibacillus indicus sp. nov. and Virgibacillus profoundi sp. nov, two moderately halophilic bacteria isolated from marine sediment by using the Microfluidic Streak Plate.</title>
        <authorList>
            <person name="Xu B."/>
            <person name="Hu B."/>
            <person name="Wang J."/>
            <person name="Zhu Y."/>
            <person name="Huang L."/>
            <person name="Du W."/>
            <person name="Huang Y."/>
        </authorList>
    </citation>
    <scope>NUCLEOTIDE SEQUENCE [LARGE SCALE GENOMIC DNA]</scope>
    <source>
        <strain evidence="7 8">IO3-P3-H5</strain>
    </source>
</reference>
<evidence type="ECO:0000256" key="2">
    <source>
        <dbReference type="ARBA" id="ARBA00022448"/>
    </source>
</evidence>
<comment type="similarity">
    <text evidence="6">Belongs to the truncated hemoglobin family. Group II subfamily.</text>
</comment>
<dbReference type="Gene3D" id="1.10.490.10">
    <property type="entry name" value="Globins"/>
    <property type="match status" value="1"/>
</dbReference>
<keyword evidence="5" id="KW-0408">Iron</keyword>
<dbReference type="GO" id="GO:0046872">
    <property type="term" value="F:metal ion binding"/>
    <property type="evidence" value="ECO:0007669"/>
    <property type="project" value="UniProtKB-KW"/>
</dbReference>
<dbReference type="OrthoDB" id="9790913at2"/>
<keyword evidence="3" id="KW-0349">Heme</keyword>